<dbReference type="PANTHER" id="PTHR21666:SF285">
    <property type="entry name" value="M23 FAMILY METALLOPEPTIDASE"/>
    <property type="match status" value="1"/>
</dbReference>
<evidence type="ECO:0000313" key="5">
    <source>
        <dbReference type="Proteomes" id="UP001162800"/>
    </source>
</evidence>
<sequence>MQMPTSLPSRRRALQAALCALAGTPVWAAPAKKAPALEVWPNDSRVPGGIARLSLGPAPQRPTVTTGGLPVLVVGDMIEWTAIVGIPLSAKPGTHRVQVDVGKGPKELKYQVRDKRYQEQHLKVSPKTVDLAPEDLARHERERAHQQQIMELFTASRSQELRMRVPVPGRRSSSFGLRRVFNGQPRNPHSGMDIAAATGTAVVAPLPGKVVDVGDYFFNGGTVWLDHGGGLLSMYCHLSRIDAKPGDLLATGEAFAAVGATGRVTGPHLHWGVMLNQTMVDPALFVPA</sequence>
<dbReference type="RefSeq" id="WP_231045016.1">
    <property type="nucleotide sequence ID" value="NZ_CP106881.1"/>
</dbReference>
<keyword evidence="1" id="KW-0732">Signal</keyword>
<keyword evidence="5" id="KW-1185">Reference proteome</keyword>
<feature type="domain" description="M23ase beta-sheet core" evidence="2">
    <location>
        <begin position="188"/>
        <end position="282"/>
    </location>
</feature>
<dbReference type="InterPro" id="IPR016047">
    <property type="entry name" value="M23ase_b-sheet_dom"/>
</dbReference>
<proteinExistence type="predicted"/>
<dbReference type="Gene3D" id="2.70.70.10">
    <property type="entry name" value="Glucose Permease (Domain IIA)"/>
    <property type="match status" value="1"/>
</dbReference>
<dbReference type="PROSITE" id="PS51318">
    <property type="entry name" value="TAT"/>
    <property type="match status" value="1"/>
</dbReference>
<dbReference type="Pfam" id="PF01551">
    <property type="entry name" value="Peptidase_M23"/>
    <property type="match status" value="1"/>
</dbReference>
<evidence type="ECO:0000313" key="4">
    <source>
        <dbReference type="EMBL" id="UYG51121.1"/>
    </source>
</evidence>
<dbReference type="Pfam" id="PF18421">
    <property type="entry name" value="Peptidase_M23_N"/>
    <property type="match status" value="1"/>
</dbReference>
<reference evidence="4" key="1">
    <citation type="submission" date="2022-09" db="EMBL/GenBank/DDBJ databases">
        <title>The complete genome of Acidovorax sp. 5MLIR.</title>
        <authorList>
            <person name="Liu L."/>
            <person name="Yue J."/>
            <person name="Yang F."/>
            <person name="Yuan J."/>
            <person name="Li L."/>
        </authorList>
    </citation>
    <scope>NUCLEOTIDE SEQUENCE</scope>
    <source>
        <strain evidence="4">5MLIR</strain>
    </source>
</reference>
<feature type="domain" description="Peptidase family M23 N-terminal" evidence="3">
    <location>
        <begin position="46"/>
        <end position="115"/>
    </location>
</feature>
<feature type="chain" id="PRO_5045386503" evidence="1">
    <location>
        <begin position="29"/>
        <end position="288"/>
    </location>
</feature>
<dbReference type="Gene3D" id="2.60.40.1590">
    <property type="entry name" value="Peptidoglycan hydrolase domains"/>
    <property type="match status" value="1"/>
</dbReference>
<protein>
    <submittedName>
        <fullName evidence="4">Peptidoglycan DD-metalloendopeptidase family protein</fullName>
    </submittedName>
</protein>
<name>A0ABY6G7U7_9BURK</name>
<feature type="signal peptide" evidence="1">
    <location>
        <begin position="1"/>
        <end position="28"/>
    </location>
</feature>
<dbReference type="Proteomes" id="UP001162800">
    <property type="component" value="Chromosome"/>
</dbReference>
<dbReference type="InterPro" id="IPR040487">
    <property type="entry name" value="Peptidase_M23_N"/>
</dbReference>
<organism evidence="4 5">
    <name type="scientific">Comamonas endophytica</name>
    <dbReference type="NCBI Taxonomy" id="2949090"/>
    <lineage>
        <taxon>Bacteria</taxon>
        <taxon>Pseudomonadati</taxon>
        <taxon>Pseudomonadota</taxon>
        <taxon>Betaproteobacteria</taxon>
        <taxon>Burkholderiales</taxon>
        <taxon>Comamonadaceae</taxon>
        <taxon>Comamonas</taxon>
    </lineage>
</organism>
<gene>
    <name evidence="4" type="ORF">M9799_13625</name>
</gene>
<accession>A0ABY6G7U7</accession>
<dbReference type="InterPro" id="IPR050570">
    <property type="entry name" value="Cell_wall_metabolism_enzyme"/>
</dbReference>
<evidence type="ECO:0000259" key="3">
    <source>
        <dbReference type="Pfam" id="PF18421"/>
    </source>
</evidence>
<dbReference type="CDD" id="cd12797">
    <property type="entry name" value="M23_peptidase"/>
    <property type="match status" value="1"/>
</dbReference>
<evidence type="ECO:0000259" key="2">
    <source>
        <dbReference type="Pfam" id="PF01551"/>
    </source>
</evidence>
<evidence type="ECO:0000256" key="1">
    <source>
        <dbReference type="SAM" id="SignalP"/>
    </source>
</evidence>
<dbReference type="EMBL" id="CP106881">
    <property type="protein sequence ID" value="UYG51121.1"/>
    <property type="molecule type" value="Genomic_DNA"/>
</dbReference>
<dbReference type="SUPFAM" id="SSF51261">
    <property type="entry name" value="Duplicated hybrid motif"/>
    <property type="match status" value="1"/>
</dbReference>
<dbReference type="InterPro" id="IPR011055">
    <property type="entry name" value="Dup_hybrid_motif"/>
</dbReference>
<dbReference type="PANTHER" id="PTHR21666">
    <property type="entry name" value="PEPTIDASE-RELATED"/>
    <property type="match status" value="1"/>
</dbReference>
<dbReference type="InterPro" id="IPR006311">
    <property type="entry name" value="TAT_signal"/>
</dbReference>